<evidence type="ECO:0000256" key="4">
    <source>
        <dbReference type="ARBA" id="ARBA00022692"/>
    </source>
</evidence>
<evidence type="ECO:0000256" key="2">
    <source>
        <dbReference type="ARBA" id="ARBA00005262"/>
    </source>
</evidence>
<dbReference type="Pfam" id="PF02417">
    <property type="entry name" value="Chromate_transp"/>
    <property type="match status" value="1"/>
</dbReference>
<feature type="transmembrane region" description="Helical" evidence="7">
    <location>
        <begin position="121"/>
        <end position="137"/>
    </location>
</feature>
<keyword evidence="3" id="KW-1003">Cell membrane</keyword>
<keyword evidence="6 7" id="KW-0472">Membrane</keyword>
<feature type="transmembrane region" description="Helical" evidence="7">
    <location>
        <begin position="77"/>
        <end position="100"/>
    </location>
</feature>
<dbReference type="PANTHER" id="PTHR43663">
    <property type="entry name" value="CHROMATE TRANSPORT PROTEIN-RELATED"/>
    <property type="match status" value="1"/>
</dbReference>
<sequence>MIILYLSLFVQFFLCGCFGYEGAYTLPAFYENILISQHGWLTSDQFTDILYISRLLPDSLGINSAVMGGYLATATKYSTGFSILGGFIALFGLALPSFIWTKVANYYRHRFRNVGEVVISWLRPLAPGIIAAGILLLCTEENFGSITTSPWHFGISLFFFISTLIGTRVYRINPLFMVFLCGFAGLLLF</sequence>
<comment type="caution">
    <text evidence="8">The sequence shown here is derived from an EMBL/GenBank/DDBJ whole genome shotgun (WGS) entry which is preliminary data.</text>
</comment>
<gene>
    <name evidence="8" type="ORF">HXK21_04265</name>
</gene>
<dbReference type="RefSeq" id="WP_303763531.1">
    <property type="nucleotide sequence ID" value="NZ_JABZGR010000008.1"/>
</dbReference>
<dbReference type="AlphaFoldDB" id="A0A929WXI9"/>
<proteinExistence type="inferred from homology"/>
<evidence type="ECO:0000256" key="1">
    <source>
        <dbReference type="ARBA" id="ARBA00004651"/>
    </source>
</evidence>
<dbReference type="InterPro" id="IPR003370">
    <property type="entry name" value="Chromate_transpt"/>
</dbReference>
<dbReference type="PANTHER" id="PTHR43663:SF1">
    <property type="entry name" value="CHROMATE TRANSPORTER"/>
    <property type="match status" value="1"/>
</dbReference>
<reference evidence="8" key="1">
    <citation type="submission" date="2020-04" db="EMBL/GenBank/DDBJ databases">
        <title>Deep metagenomics examines the oral microbiome during advanced dental caries in children, revealing novel taxa and co-occurrences with host molecules.</title>
        <authorList>
            <person name="Baker J.L."/>
            <person name="Morton J.T."/>
            <person name="Dinis M."/>
            <person name="Alvarez R."/>
            <person name="Tran N.C."/>
            <person name="Knight R."/>
            <person name="Edlund A."/>
        </authorList>
    </citation>
    <scope>NUCLEOTIDE SEQUENCE</scope>
    <source>
        <strain evidence="8">JCVI_34_bin.1</strain>
    </source>
</reference>
<comment type="subcellular location">
    <subcellularLocation>
        <location evidence="1">Cell membrane</location>
        <topology evidence="1">Multi-pass membrane protein</topology>
    </subcellularLocation>
</comment>
<evidence type="ECO:0000313" key="9">
    <source>
        <dbReference type="Proteomes" id="UP000704068"/>
    </source>
</evidence>
<organism evidence="8 9">
    <name type="scientific">Alloprevotella tannerae</name>
    <dbReference type="NCBI Taxonomy" id="76122"/>
    <lineage>
        <taxon>Bacteria</taxon>
        <taxon>Pseudomonadati</taxon>
        <taxon>Bacteroidota</taxon>
        <taxon>Bacteroidia</taxon>
        <taxon>Bacteroidales</taxon>
        <taxon>Prevotellaceae</taxon>
        <taxon>Alloprevotella</taxon>
    </lineage>
</organism>
<evidence type="ECO:0000256" key="5">
    <source>
        <dbReference type="ARBA" id="ARBA00022989"/>
    </source>
</evidence>
<keyword evidence="5 7" id="KW-1133">Transmembrane helix</keyword>
<dbReference type="Proteomes" id="UP000704068">
    <property type="component" value="Unassembled WGS sequence"/>
</dbReference>
<protein>
    <submittedName>
        <fullName evidence="8">Chromate transporter</fullName>
    </submittedName>
</protein>
<keyword evidence="4 7" id="KW-0812">Transmembrane</keyword>
<evidence type="ECO:0000256" key="6">
    <source>
        <dbReference type="ARBA" id="ARBA00023136"/>
    </source>
</evidence>
<evidence type="ECO:0000256" key="3">
    <source>
        <dbReference type="ARBA" id="ARBA00022475"/>
    </source>
</evidence>
<dbReference type="EMBL" id="JABZGR010000008">
    <property type="protein sequence ID" value="MBF0970240.1"/>
    <property type="molecule type" value="Genomic_DNA"/>
</dbReference>
<dbReference type="GO" id="GO:0005886">
    <property type="term" value="C:plasma membrane"/>
    <property type="evidence" value="ECO:0007669"/>
    <property type="project" value="UniProtKB-SubCell"/>
</dbReference>
<accession>A0A929WXI9</accession>
<comment type="similarity">
    <text evidence="2">Belongs to the chromate ion transporter (CHR) (TC 2.A.51) family.</text>
</comment>
<evidence type="ECO:0000313" key="8">
    <source>
        <dbReference type="EMBL" id="MBF0970240.1"/>
    </source>
</evidence>
<dbReference type="InterPro" id="IPR052518">
    <property type="entry name" value="CHR_Transporter"/>
</dbReference>
<name>A0A929WXI9_9BACT</name>
<evidence type="ECO:0000256" key="7">
    <source>
        <dbReference type="SAM" id="Phobius"/>
    </source>
</evidence>
<dbReference type="GO" id="GO:0015109">
    <property type="term" value="F:chromate transmembrane transporter activity"/>
    <property type="evidence" value="ECO:0007669"/>
    <property type="project" value="InterPro"/>
</dbReference>
<feature type="transmembrane region" description="Helical" evidence="7">
    <location>
        <begin position="149"/>
        <end position="165"/>
    </location>
</feature>